<evidence type="ECO:0000256" key="1">
    <source>
        <dbReference type="SAM" id="MobiDB-lite"/>
    </source>
</evidence>
<feature type="compositionally biased region" description="Basic and acidic residues" evidence="1">
    <location>
        <begin position="20"/>
        <end position="47"/>
    </location>
</feature>
<dbReference type="EMBL" id="VSRR010027924">
    <property type="protein sequence ID" value="MPC68484.1"/>
    <property type="molecule type" value="Genomic_DNA"/>
</dbReference>
<dbReference type="AlphaFoldDB" id="A0A5B7HIQ8"/>
<feature type="region of interest" description="Disordered" evidence="1">
    <location>
        <begin position="1"/>
        <end position="57"/>
    </location>
</feature>
<gene>
    <name evidence="2" type="ORF">E2C01_062686</name>
</gene>
<comment type="caution">
    <text evidence="2">The sequence shown here is derived from an EMBL/GenBank/DDBJ whole genome shotgun (WGS) entry which is preliminary data.</text>
</comment>
<name>A0A5B7HIQ8_PORTR</name>
<accession>A0A5B7HIQ8</accession>
<organism evidence="2 3">
    <name type="scientific">Portunus trituberculatus</name>
    <name type="common">Swimming crab</name>
    <name type="synonym">Neptunus trituberculatus</name>
    <dbReference type="NCBI Taxonomy" id="210409"/>
    <lineage>
        <taxon>Eukaryota</taxon>
        <taxon>Metazoa</taxon>
        <taxon>Ecdysozoa</taxon>
        <taxon>Arthropoda</taxon>
        <taxon>Crustacea</taxon>
        <taxon>Multicrustacea</taxon>
        <taxon>Malacostraca</taxon>
        <taxon>Eumalacostraca</taxon>
        <taxon>Eucarida</taxon>
        <taxon>Decapoda</taxon>
        <taxon>Pleocyemata</taxon>
        <taxon>Brachyura</taxon>
        <taxon>Eubrachyura</taxon>
        <taxon>Portunoidea</taxon>
        <taxon>Portunidae</taxon>
        <taxon>Portuninae</taxon>
        <taxon>Portunus</taxon>
    </lineage>
</organism>
<reference evidence="2 3" key="1">
    <citation type="submission" date="2019-05" db="EMBL/GenBank/DDBJ databases">
        <title>Another draft genome of Portunus trituberculatus and its Hox gene families provides insights of decapod evolution.</title>
        <authorList>
            <person name="Jeong J.-H."/>
            <person name="Song I."/>
            <person name="Kim S."/>
            <person name="Choi T."/>
            <person name="Kim D."/>
            <person name="Ryu S."/>
            <person name="Kim W."/>
        </authorList>
    </citation>
    <scope>NUCLEOTIDE SEQUENCE [LARGE SCALE GENOMIC DNA]</scope>
    <source>
        <tissue evidence="2">Muscle</tissue>
    </source>
</reference>
<keyword evidence="3" id="KW-1185">Reference proteome</keyword>
<sequence>MRSVPRAAAACHAATPSRLSEPRRARDDKLCELARSEDSWESLRKELAASGAQQETT</sequence>
<protein>
    <submittedName>
        <fullName evidence="2">Uncharacterized protein</fullName>
    </submittedName>
</protein>
<dbReference type="Proteomes" id="UP000324222">
    <property type="component" value="Unassembled WGS sequence"/>
</dbReference>
<proteinExistence type="predicted"/>
<evidence type="ECO:0000313" key="2">
    <source>
        <dbReference type="EMBL" id="MPC68484.1"/>
    </source>
</evidence>
<evidence type="ECO:0000313" key="3">
    <source>
        <dbReference type="Proteomes" id="UP000324222"/>
    </source>
</evidence>